<dbReference type="GO" id="GO:0005509">
    <property type="term" value="F:calcium ion binding"/>
    <property type="evidence" value="ECO:0007669"/>
    <property type="project" value="InterPro"/>
</dbReference>
<dbReference type="InterPro" id="IPR011992">
    <property type="entry name" value="EF-hand-dom_pair"/>
</dbReference>
<dbReference type="SUPFAM" id="SSF47473">
    <property type="entry name" value="EF-hand"/>
    <property type="match status" value="1"/>
</dbReference>
<evidence type="ECO:0000256" key="7">
    <source>
        <dbReference type="SAM" id="Phobius"/>
    </source>
</evidence>
<protein>
    <recommendedName>
        <fullName evidence="8">EF-hand domain-containing protein</fullName>
    </recommendedName>
</protein>
<dbReference type="Pfam" id="PF00924">
    <property type="entry name" value="MS_channel_2nd"/>
    <property type="match status" value="1"/>
</dbReference>
<dbReference type="InterPro" id="IPR058650">
    <property type="entry name" value="Msy1/2-like"/>
</dbReference>
<comment type="subcellular location">
    <subcellularLocation>
        <location evidence="1">Membrane</location>
    </subcellularLocation>
</comment>
<dbReference type="PANTHER" id="PTHR31323">
    <property type="entry name" value="MECHANOSENSITIVE ION CHANNEL PROTEIN MSY2"/>
    <property type="match status" value="1"/>
</dbReference>
<proteinExistence type="predicted"/>
<dbReference type="Pfam" id="PF25886">
    <property type="entry name" value="Msy1"/>
    <property type="match status" value="1"/>
</dbReference>
<reference evidence="9 10" key="1">
    <citation type="journal article" date="2018" name="Mol. Biol. Evol.">
        <title>Broad Genomic Sampling Reveals a Smut Pathogenic Ancestry of the Fungal Clade Ustilaginomycotina.</title>
        <authorList>
            <person name="Kijpornyongpan T."/>
            <person name="Mondo S.J."/>
            <person name="Barry K."/>
            <person name="Sandor L."/>
            <person name="Lee J."/>
            <person name="Lipzen A."/>
            <person name="Pangilinan J."/>
            <person name="LaButti K."/>
            <person name="Hainaut M."/>
            <person name="Henrissat B."/>
            <person name="Grigoriev I.V."/>
            <person name="Spatafora J.W."/>
            <person name="Aime M.C."/>
        </authorList>
    </citation>
    <scope>NUCLEOTIDE SEQUENCE [LARGE SCALE GENOMIC DNA]</scope>
    <source>
        <strain evidence="9 10">MCA 5214</strain>
    </source>
</reference>
<sequence length="844" mass="92944">MASSSSDPSTVPLSMLRGQQQQQQHQHRRANNETSPPAHYPRLHDPSNPHYHEGMEPGNQGHTSVAEDDQQRHHGHVKIGSAHVPRGAYQKAHDRDDYDDDDGADLAAPHPPFSSMPSEAGKNGRHSRASSIAASSADETDDFDWDTSDDEEEEAQVNAKLRAKRGRKVYLFCMRLARPVRVLLMGAFVTALFLVPLFVSLFAIDRSNPARPHVESWSIWLSIIAASSAGTFIVLDFLPPVILRLAIAVYGRAPEVFKTYLEVAMGCLVYVKLVLCVAWAWIALGGVNAAVWSGGVGPRPTYWKWVERAVKAIFATAIILAVEKFALHGIGVNFHKEAIKDRLEENQKALRYLDKLHASKYMRETSGSNTKRQSGNWARMGFGAGSKPPSPGANAGLGSRGYFPEAMDQNQPASGHQHHHSLFHHHNHPETASSEQLRKAKVDRKANFAAQLQDALATATMKDSKLYKKSSGSQASARRLAKKLFQNLGRHRKTLVAEDFIPYFKSETEAREAFALFDKDKNGDIDKSEMRDAVQRIYRDRRALTTSLKDINSALQKLDGVLLFISLIIVVFIWLLIFSPTSTVSNLVPLSTIVLGFSFVFGNSAKQIFESMIFIFATHPYDVGDLVCIDDNWMFVKEFGLISTVFTTVVNQTVVAPNALLASQKYIHNSRRSGTQWEVTFIQLPFDTALAKIDDFRRLLRAWIKENDREWGGGLEVNYDSITNQTAVQLVIAMEHKGNWQDWGTRWSRRTKLMRQVKVISEELGIDATPMPRQPVSYINPRAAGVGPRSSGPRVGDTGPAGAAGAQPGVGGQAGSAGGFGGGMAIGGVGTGFGPNITDKGKST</sequence>
<dbReference type="Gene3D" id="1.10.238.10">
    <property type="entry name" value="EF-hand"/>
    <property type="match status" value="1"/>
</dbReference>
<dbReference type="InterPro" id="IPR006685">
    <property type="entry name" value="MscS_channel_2nd"/>
</dbReference>
<evidence type="ECO:0000259" key="8">
    <source>
        <dbReference type="PROSITE" id="PS50222"/>
    </source>
</evidence>
<feature type="compositionally biased region" description="Low complexity" evidence="6">
    <location>
        <begin position="796"/>
        <end position="807"/>
    </location>
</feature>
<keyword evidence="10" id="KW-1185">Reference proteome</keyword>
<evidence type="ECO:0000313" key="10">
    <source>
        <dbReference type="Proteomes" id="UP000245884"/>
    </source>
</evidence>
<dbReference type="InterPro" id="IPR023408">
    <property type="entry name" value="MscS_beta-dom_sf"/>
</dbReference>
<dbReference type="FunFam" id="2.30.30.60:FF:000006">
    <property type="entry name" value="Predicted mechanosensitive ion channel"/>
    <property type="match status" value="1"/>
</dbReference>
<feature type="transmembrane region" description="Helical" evidence="7">
    <location>
        <begin position="558"/>
        <end position="577"/>
    </location>
</feature>
<feature type="transmembrane region" description="Helical" evidence="7">
    <location>
        <begin position="216"/>
        <end position="238"/>
    </location>
</feature>
<dbReference type="SMART" id="SM00054">
    <property type="entry name" value="EFh"/>
    <property type="match status" value="1"/>
</dbReference>
<dbReference type="RefSeq" id="XP_025363057.1">
    <property type="nucleotide sequence ID" value="XM_025505860.1"/>
</dbReference>
<dbReference type="CDD" id="cd00051">
    <property type="entry name" value="EFh"/>
    <property type="match status" value="1"/>
</dbReference>
<evidence type="ECO:0000256" key="6">
    <source>
        <dbReference type="SAM" id="MobiDB-lite"/>
    </source>
</evidence>
<feature type="domain" description="EF-hand" evidence="8">
    <location>
        <begin position="505"/>
        <end position="540"/>
    </location>
</feature>
<keyword evidence="5 7" id="KW-0472">Membrane</keyword>
<gene>
    <name evidence="9" type="ORF">BDZ90DRAFT_231426</name>
</gene>
<evidence type="ECO:0000256" key="2">
    <source>
        <dbReference type="ARBA" id="ARBA00022692"/>
    </source>
</evidence>
<feature type="compositionally biased region" description="Basic residues" evidence="6">
    <location>
        <begin position="416"/>
        <end position="427"/>
    </location>
</feature>
<dbReference type="AlphaFoldDB" id="A0A316UZ73"/>
<dbReference type="GO" id="GO:0005262">
    <property type="term" value="F:calcium channel activity"/>
    <property type="evidence" value="ECO:0007669"/>
    <property type="project" value="TreeGrafter"/>
</dbReference>
<dbReference type="SUPFAM" id="SSF50182">
    <property type="entry name" value="Sm-like ribonucleoproteins"/>
    <property type="match status" value="1"/>
</dbReference>
<dbReference type="Pfam" id="PF00036">
    <property type="entry name" value="EF-hand_1"/>
    <property type="match status" value="1"/>
</dbReference>
<dbReference type="PROSITE" id="PS00018">
    <property type="entry name" value="EF_HAND_1"/>
    <property type="match status" value="1"/>
</dbReference>
<dbReference type="EMBL" id="KZ819665">
    <property type="protein sequence ID" value="PWN28445.1"/>
    <property type="molecule type" value="Genomic_DNA"/>
</dbReference>
<keyword evidence="3" id="KW-0106">Calcium</keyword>
<dbReference type="GO" id="GO:0006874">
    <property type="term" value="P:intracellular calcium ion homeostasis"/>
    <property type="evidence" value="ECO:0007669"/>
    <property type="project" value="TreeGrafter"/>
</dbReference>
<dbReference type="InterPro" id="IPR010920">
    <property type="entry name" value="LSM_dom_sf"/>
</dbReference>
<dbReference type="InterPro" id="IPR018247">
    <property type="entry name" value="EF_Hand_1_Ca_BS"/>
</dbReference>
<name>A0A316UZ73_9BASI</name>
<feature type="compositionally biased region" description="Gly residues" evidence="6">
    <location>
        <begin position="808"/>
        <end position="833"/>
    </location>
</feature>
<evidence type="ECO:0000313" key="9">
    <source>
        <dbReference type="EMBL" id="PWN28445.1"/>
    </source>
</evidence>
<feature type="compositionally biased region" description="Low complexity" evidence="6">
    <location>
        <begin position="1"/>
        <end position="24"/>
    </location>
</feature>
<accession>A0A316UZ73</accession>
<dbReference type="PROSITE" id="PS50222">
    <property type="entry name" value="EF_HAND_2"/>
    <property type="match status" value="1"/>
</dbReference>
<dbReference type="GeneID" id="37027683"/>
<evidence type="ECO:0000256" key="3">
    <source>
        <dbReference type="ARBA" id="ARBA00022837"/>
    </source>
</evidence>
<feature type="transmembrane region" description="Helical" evidence="7">
    <location>
        <begin position="312"/>
        <end position="334"/>
    </location>
</feature>
<feature type="region of interest" description="Disordered" evidence="6">
    <location>
        <begin position="385"/>
        <end position="439"/>
    </location>
</feature>
<feature type="transmembrane region" description="Helical" evidence="7">
    <location>
        <begin position="583"/>
        <end position="602"/>
    </location>
</feature>
<dbReference type="Gene3D" id="2.30.30.60">
    <property type="match status" value="1"/>
</dbReference>
<dbReference type="GO" id="GO:0016020">
    <property type="term" value="C:membrane"/>
    <property type="evidence" value="ECO:0007669"/>
    <property type="project" value="UniProtKB-SubCell"/>
</dbReference>
<evidence type="ECO:0000256" key="5">
    <source>
        <dbReference type="ARBA" id="ARBA00023136"/>
    </source>
</evidence>
<feature type="region of interest" description="Disordered" evidence="6">
    <location>
        <begin position="784"/>
        <end position="844"/>
    </location>
</feature>
<organism evidence="9 10">
    <name type="scientific">Jaminaea rosea</name>
    <dbReference type="NCBI Taxonomy" id="1569628"/>
    <lineage>
        <taxon>Eukaryota</taxon>
        <taxon>Fungi</taxon>
        <taxon>Dikarya</taxon>
        <taxon>Basidiomycota</taxon>
        <taxon>Ustilaginomycotina</taxon>
        <taxon>Exobasidiomycetes</taxon>
        <taxon>Microstromatales</taxon>
        <taxon>Microstromatales incertae sedis</taxon>
        <taxon>Jaminaea</taxon>
    </lineage>
</organism>
<feature type="transmembrane region" description="Helical" evidence="7">
    <location>
        <begin position="259"/>
        <end position="292"/>
    </location>
</feature>
<evidence type="ECO:0000256" key="4">
    <source>
        <dbReference type="ARBA" id="ARBA00022989"/>
    </source>
</evidence>
<keyword evidence="2 7" id="KW-0812">Transmembrane</keyword>
<dbReference type="InterPro" id="IPR002048">
    <property type="entry name" value="EF_hand_dom"/>
</dbReference>
<dbReference type="OrthoDB" id="544685at2759"/>
<feature type="compositionally biased region" description="Basic and acidic residues" evidence="6">
    <location>
        <begin position="42"/>
        <end position="55"/>
    </location>
</feature>
<feature type="transmembrane region" description="Helical" evidence="7">
    <location>
        <begin position="182"/>
        <end position="204"/>
    </location>
</feature>
<dbReference type="PANTHER" id="PTHR31323:SF11">
    <property type="entry name" value="EF-HAND DOMAIN-CONTAINING PROTEIN"/>
    <property type="match status" value="1"/>
</dbReference>
<keyword evidence="4 7" id="KW-1133">Transmembrane helix</keyword>
<dbReference type="Proteomes" id="UP000245884">
    <property type="component" value="Unassembled WGS sequence"/>
</dbReference>
<feature type="compositionally biased region" description="Acidic residues" evidence="6">
    <location>
        <begin position="138"/>
        <end position="151"/>
    </location>
</feature>
<feature type="region of interest" description="Disordered" evidence="6">
    <location>
        <begin position="1"/>
        <end position="151"/>
    </location>
</feature>
<evidence type="ECO:0000256" key="1">
    <source>
        <dbReference type="ARBA" id="ARBA00004370"/>
    </source>
</evidence>